<comment type="caution">
    <text evidence="4">The sequence shown here is derived from an EMBL/GenBank/DDBJ whole genome shotgun (WGS) entry which is preliminary data.</text>
</comment>
<evidence type="ECO:0000256" key="2">
    <source>
        <dbReference type="PROSITE-ProRule" id="PRU00335"/>
    </source>
</evidence>
<feature type="DNA-binding region" description="H-T-H motif" evidence="2">
    <location>
        <begin position="28"/>
        <end position="47"/>
    </location>
</feature>
<name>A0A841R734_9SPIO</name>
<dbReference type="Proteomes" id="UP000587760">
    <property type="component" value="Unassembled WGS sequence"/>
</dbReference>
<dbReference type="InterPro" id="IPR050624">
    <property type="entry name" value="HTH-type_Tx_Regulator"/>
</dbReference>
<dbReference type="PROSITE" id="PS50977">
    <property type="entry name" value="HTH_TETR_2"/>
    <property type="match status" value="1"/>
</dbReference>
<dbReference type="Gene3D" id="1.10.357.10">
    <property type="entry name" value="Tetracycline Repressor, domain 2"/>
    <property type="match status" value="1"/>
</dbReference>
<dbReference type="GO" id="GO:0003677">
    <property type="term" value="F:DNA binding"/>
    <property type="evidence" value="ECO:0007669"/>
    <property type="project" value="UniProtKB-UniRule"/>
</dbReference>
<protein>
    <submittedName>
        <fullName evidence="4">AcrR family transcriptional regulator</fullName>
    </submittedName>
</protein>
<evidence type="ECO:0000259" key="3">
    <source>
        <dbReference type="PROSITE" id="PS50977"/>
    </source>
</evidence>
<dbReference type="Pfam" id="PF00440">
    <property type="entry name" value="TetR_N"/>
    <property type="match status" value="1"/>
</dbReference>
<feature type="domain" description="HTH tetR-type" evidence="3">
    <location>
        <begin position="5"/>
        <end position="65"/>
    </location>
</feature>
<dbReference type="PANTHER" id="PTHR43479:SF11">
    <property type="entry name" value="ACREF_ENVCD OPERON REPRESSOR-RELATED"/>
    <property type="match status" value="1"/>
</dbReference>
<evidence type="ECO:0000313" key="5">
    <source>
        <dbReference type="Proteomes" id="UP000587760"/>
    </source>
</evidence>
<gene>
    <name evidence="4" type="ORF">HNR50_001304</name>
</gene>
<proteinExistence type="predicted"/>
<dbReference type="InterPro" id="IPR023772">
    <property type="entry name" value="DNA-bd_HTH_TetR-type_CS"/>
</dbReference>
<keyword evidence="5" id="KW-1185">Reference proteome</keyword>
<keyword evidence="1 2" id="KW-0238">DNA-binding</keyword>
<dbReference type="InterPro" id="IPR009057">
    <property type="entry name" value="Homeodomain-like_sf"/>
</dbReference>
<sequence>MGKARIDENLLFEAALEEFSTYSYEEASINRIIEKAAISKGSFYYRFENKYGLYLHLLKEGAGKKWEFIRKEMERRGTAAKDDDIYSLFMIQTELGIRFAHAHPKLHRLAGMFAREKGSEIYDRALAALGGDDQSGMDDMIDKAMEKGEISNKYSRDFAKAILSFLFGSFDKIFPGSGNEGLEETLDHMEELVTFMRRGLS</sequence>
<evidence type="ECO:0000313" key="4">
    <source>
        <dbReference type="EMBL" id="MBB6479646.1"/>
    </source>
</evidence>
<accession>A0A841R734</accession>
<dbReference type="RefSeq" id="WP_184745070.1">
    <property type="nucleotide sequence ID" value="NZ_JACHGJ010000002.1"/>
</dbReference>
<dbReference type="AlphaFoldDB" id="A0A841R734"/>
<dbReference type="InterPro" id="IPR001647">
    <property type="entry name" value="HTH_TetR"/>
</dbReference>
<dbReference type="SUPFAM" id="SSF46689">
    <property type="entry name" value="Homeodomain-like"/>
    <property type="match status" value="1"/>
</dbReference>
<organism evidence="4 5">
    <name type="scientific">Spirochaeta isovalerica</name>
    <dbReference type="NCBI Taxonomy" id="150"/>
    <lineage>
        <taxon>Bacteria</taxon>
        <taxon>Pseudomonadati</taxon>
        <taxon>Spirochaetota</taxon>
        <taxon>Spirochaetia</taxon>
        <taxon>Spirochaetales</taxon>
        <taxon>Spirochaetaceae</taxon>
        <taxon>Spirochaeta</taxon>
    </lineage>
</organism>
<reference evidence="4 5" key="1">
    <citation type="submission" date="2020-08" db="EMBL/GenBank/DDBJ databases">
        <title>Genomic Encyclopedia of Type Strains, Phase IV (KMG-IV): sequencing the most valuable type-strain genomes for metagenomic binning, comparative biology and taxonomic classification.</title>
        <authorList>
            <person name="Goeker M."/>
        </authorList>
    </citation>
    <scope>NUCLEOTIDE SEQUENCE [LARGE SCALE GENOMIC DNA]</scope>
    <source>
        <strain evidence="4 5">DSM 2461</strain>
    </source>
</reference>
<evidence type="ECO:0000256" key="1">
    <source>
        <dbReference type="ARBA" id="ARBA00023125"/>
    </source>
</evidence>
<dbReference type="PANTHER" id="PTHR43479">
    <property type="entry name" value="ACREF/ENVCD OPERON REPRESSOR-RELATED"/>
    <property type="match status" value="1"/>
</dbReference>
<dbReference type="EMBL" id="JACHGJ010000002">
    <property type="protein sequence ID" value="MBB6479646.1"/>
    <property type="molecule type" value="Genomic_DNA"/>
</dbReference>
<dbReference type="InterPro" id="IPR036271">
    <property type="entry name" value="Tet_transcr_reg_TetR-rel_C_sf"/>
</dbReference>
<dbReference type="PROSITE" id="PS01081">
    <property type="entry name" value="HTH_TETR_1"/>
    <property type="match status" value="1"/>
</dbReference>
<dbReference type="SUPFAM" id="SSF48498">
    <property type="entry name" value="Tetracyclin repressor-like, C-terminal domain"/>
    <property type="match status" value="1"/>
</dbReference>